<dbReference type="GO" id="GO:0006355">
    <property type="term" value="P:regulation of DNA-templated transcription"/>
    <property type="evidence" value="ECO:0007669"/>
    <property type="project" value="InterPro"/>
</dbReference>
<dbReference type="PANTHER" id="PTHR31496:SF3">
    <property type="entry name" value="TRANSCRIPTION REPRESSOR KAN1"/>
    <property type="match status" value="1"/>
</dbReference>
<dbReference type="AlphaFoldDB" id="A0AA38WMF2"/>
<evidence type="ECO:0000256" key="4">
    <source>
        <dbReference type="ARBA" id="ARBA00023242"/>
    </source>
</evidence>
<name>A0AA38WMF2_9ASTR</name>
<dbReference type="GO" id="GO:0000976">
    <property type="term" value="F:transcription cis-regulatory region binding"/>
    <property type="evidence" value="ECO:0007669"/>
    <property type="project" value="InterPro"/>
</dbReference>
<feature type="region of interest" description="Disordered" evidence="5">
    <location>
        <begin position="338"/>
        <end position="377"/>
    </location>
</feature>
<accession>A0AA38WMF2</accession>
<dbReference type="InterPro" id="IPR044847">
    <property type="entry name" value="KAN_fam"/>
</dbReference>
<feature type="region of interest" description="Disordered" evidence="5">
    <location>
        <begin position="542"/>
        <end position="564"/>
    </location>
</feature>
<reference evidence="6" key="1">
    <citation type="submission" date="2023-03" db="EMBL/GenBank/DDBJ databases">
        <title>Chromosome-scale reference genome and RAD-based genetic map of yellow starthistle (Centaurea solstitialis) reveal putative structural variation and QTLs associated with invader traits.</title>
        <authorList>
            <person name="Reatini B."/>
            <person name="Cang F.A."/>
            <person name="Jiang Q."/>
            <person name="Mckibben M.T.W."/>
            <person name="Barker M.S."/>
            <person name="Rieseberg L.H."/>
            <person name="Dlugosch K.M."/>
        </authorList>
    </citation>
    <scope>NUCLEOTIDE SEQUENCE</scope>
    <source>
        <strain evidence="6">CAN-66</strain>
        <tissue evidence="6">Leaf</tissue>
    </source>
</reference>
<comment type="subcellular location">
    <subcellularLocation>
        <location evidence="1">Nucleus</location>
    </subcellularLocation>
</comment>
<dbReference type="InterPro" id="IPR006447">
    <property type="entry name" value="Myb_dom_plants"/>
</dbReference>
<dbReference type="EMBL" id="JARYMX010000003">
    <property type="protein sequence ID" value="KAJ9557810.1"/>
    <property type="molecule type" value="Genomic_DNA"/>
</dbReference>
<dbReference type="InterPro" id="IPR009057">
    <property type="entry name" value="Homeodomain-like_sf"/>
</dbReference>
<dbReference type="PANTHER" id="PTHR31496">
    <property type="entry name" value="TRANSCRIPTION FACTOR KAN2-RELATED"/>
    <property type="match status" value="1"/>
</dbReference>
<evidence type="ECO:0000256" key="3">
    <source>
        <dbReference type="ARBA" id="ARBA00023163"/>
    </source>
</evidence>
<dbReference type="Gene3D" id="1.10.10.60">
    <property type="entry name" value="Homeodomain-like"/>
    <property type="match status" value="1"/>
</dbReference>
<dbReference type="GO" id="GO:0005634">
    <property type="term" value="C:nucleus"/>
    <property type="evidence" value="ECO:0007669"/>
    <property type="project" value="UniProtKB-SubCell"/>
</dbReference>
<evidence type="ECO:0000256" key="1">
    <source>
        <dbReference type="ARBA" id="ARBA00004123"/>
    </source>
</evidence>
<dbReference type="SUPFAM" id="SSF46689">
    <property type="entry name" value="Homeodomain-like"/>
    <property type="match status" value="1"/>
</dbReference>
<keyword evidence="4" id="KW-0539">Nucleus</keyword>
<comment type="caution">
    <text evidence="6">The sequence shown here is derived from an EMBL/GenBank/DDBJ whole genome shotgun (WGS) entry which is preliminary data.</text>
</comment>
<keyword evidence="3" id="KW-0804">Transcription</keyword>
<evidence type="ECO:0000256" key="2">
    <source>
        <dbReference type="ARBA" id="ARBA00023015"/>
    </source>
</evidence>
<sequence length="564" mass="62663">MALNAPYKPVYGTVSLAGIMQWGGTEEEEDIRNSASQEPLVVNLSSVKALNTKKMPFEGISISIEPQQPSSSPLLLPDLSLQISPPNPNTAALIHKQNTSQEKDSYSSRNDVGDHLFHHHRIYNQPPHVNDDDASKCLKPIKGIPVYHYRQFPFLPNFEKTSSSSGSPNYDTNPMYRGFISSGYMSIPNSSSSSSYHKYAYGGSSSLHESMRIRSKFVAKVPICKRSTMRAPRMRWTSTLHSRFVHAVELLGGHENLLIKLVVIVKLPDCILEGATPKSVLELMDVKDLTLAHVKSHLQYWSDFTGVKRTVSHEGFGRDNNISSCHDSQLMYRTVKTTDKPAASSGQSDDGSGEDDSSTVGSGKVPHQQVFNCPNSSSAANNNTLWSNSSRAEFLVLRPPSRHPYVHKLDKVTMMVHLPKLFKKMGKASSRRVEWEVGDVALGRRESGREPVSLQNSRGGGRLEMWLKGEVGHELGNSGRGNGSLKHLQPYFKMENENNGDAWSEANPIDIRRPSSALLSLRTANRHVVEECDSLKLKSYLGSTTDQRNPSLEFTLGRPDWEGH</sequence>
<evidence type="ECO:0000313" key="6">
    <source>
        <dbReference type="EMBL" id="KAJ9557810.1"/>
    </source>
</evidence>
<feature type="compositionally biased region" description="Polar residues" evidence="5">
    <location>
        <begin position="542"/>
        <end position="552"/>
    </location>
</feature>
<keyword evidence="7" id="KW-1185">Reference proteome</keyword>
<dbReference type="NCBIfam" id="TIGR01557">
    <property type="entry name" value="myb_SHAQKYF"/>
    <property type="match status" value="1"/>
</dbReference>
<keyword evidence="2" id="KW-0805">Transcription regulation</keyword>
<gene>
    <name evidence="6" type="ORF">OSB04_012424</name>
</gene>
<dbReference type="Proteomes" id="UP001172457">
    <property type="component" value="Chromosome 3"/>
</dbReference>
<evidence type="ECO:0000313" key="7">
    <source>
        <dbReference type="Proteomes" id="UP001172457"/>
    </source>
</evidence>
<organism evidence="6 7">
    <name type="scientific">Centaurea solstitialis</name>
    <name type="common">yellow star-thistle</name>
    <dbReference type="NCBI Taxonomy" id="347529"/>
    <lineage>
        <taxon>Eukaryota</taxon>
        <taxon>Viridiplantae</taxon>
        <taxon>Streptophyta</taxon>
        <taxon>Embryophyta</taxon>
        <taxon>Tracheophyta</taxon>
        <taxon>Spermatophyta</taxon>
        <taxon>Magnoliopsida</taxon>
        <taxon>eudicotyledons</taxon>
        <taxon>Gunneridae</taxon>
        <taxon>Pentapetalae</taxon>
        <taxon>asterids</taxon>
        <taxon>campanulids</taxon>
        <taxon>Asterales</taxon>
        <taxon>Asteraceae</taxon>
        <taxon>Carduoideae</taxon>
        <taxon>Cardueae</taxon>
        <taxon>Centaureinae</taxon>
        <taxon>Centaurea</taxon>
    </lineage>
</organism>
<proteinExistence type="predicted"/>
<evidence type="ECO:0000256" key="5">
    <source>
        <dbReference type="SAM" id="MobiDB-lite"/>
    </source>
</evidence>
<dbReference type="GO" id="GO:0010158">
    <property type="term" value="P:abaxial cell fate specification"/>
    <property type="evidence" value="ECO:0007669"/>
    <property type="project" value="InterPro"/>
</dbReference>
<protein>
    <submittedName>
        <fullName evidence="6">Uncharacterized protein</fullName>
    </submittedName>
</protein>